<dbReference type="AlphaFoldDB" id="A0A1V2DW94"/>
<dbReference type="Proteomes" id="UP000189339">
    <property type="component" value="Unassembled WGS sequence"/>
</dbReference>
<keyword evidence="3" id="KW-1185">Reference proteome</keyword>
<dbReference type="RefSeq" id="WP_076723055.1">
    <property type="nucleotide sequence ID" value="NZ_JABWTC010000025.1"/>
</dbReference>
<keyword evidence="1" id="KW-0472">Membrane</keyword>
<evidence type="ECO:0000313" key="3">
    <source>
        <dbReference type="Proteomes" id="UP000189339"/>
    </source>
</evidence>
<keyword evidence="1" id="KW-1133">Transmembrane helix</keyword>
<evidence type="ECO:0000313" key="2">
    <source>
        <dbReference type="EMBL" id="ONF44807.1"/>
    </source>
</evidence>
<feature type="transmembrane region" description="Helical" evidence="1">
    <location>
        <begin position="16"/>
        <end position="36"/>
    </location>
</feature>
<dbReference type="STRING" id="135739.BTO32_03445"/>
<reference evidence="2 3" key="1">
    <citation type="submission" date="2016-12" db="EMBL/GenBank/DDBJ databases">
        <title>Marinobacter lutaoensis whole genome sequencing.</title>
        <authorList>
            <person name="Verma A."/>
            <person name="Krishnamurthi S."/>
        </authorList>
    </citation>
    <scope>NUCLEOTIDE SEQUENCE [LARGE SCALE GENOMIC DNA]</scope>
    <source>
        <strain evidence="2 3">T5054</strain>
    </source>
</reference>
<proteinExistence type="predicted"/>
<feature type="transmembrane region" description="Helical" evidence="1">
    <location>
        <begin position="48"/>
        <end position="73"/>
    </location>
</feature>
<feature type="transmembrane region" description="Helical" evidence="1">
    <location>
        <begin position="85"/>
        <end position="103"/>
    </location>
</feature>
<sequence>MPGFDNKPSHPWRTPLLILEFSSLALLLGSMAWLSGQAQTGEPLAPGWLLLPALASLGVFASFIGLMYLRWVAAAGARNQGRPRVVFALLAVTLLGIWLYGVTNTWLSLNTP</sequence>
<dbReference type="OrthoDB" id="6196596at2"/>
<accession>A0A1V2DW94</accession>
<keyword evidence="1" id="KW-0812">Transmembrane</keyword>
<name>A0A1V2DW94_9GAMM</name>
<organism evidence="2 3">
    <name type="scientific">Marinobacter lutaoensis</name>
    <dbReference type="NCBI Taxonomy" id="135739"/>
    <lineage>
        <taxon>Bacteria</taxon>
        <taxon>Pseudomonadati</taxon>
        <taxon>Pseudomonadota</taxon>
        <taxon>Gammaproteobacteria</taxon>
        <taxon>Pseudomonadales</taxon>
        <taxon>Marinobacteraceae</taxon>
        <taxon>Marinobacter</taxon>
    </lineage>
</organism>
<gene>
    <name evidence="2" type="ORF">BTO32_03445</name>
</gene>
<comment type="caution">
    <text evidence="2">The sequence shown here is derived from an EMBL/GenBank/DDBJ whole genome shotgun (WGS) entry which is preliminary data.</text>
</comment>
<protein>
    <submittedName>
        <fullName evidence="2">Uncharacterized protein</fullName>
    </submittedName>
</protein>
<dbReference type="EMBL" id="MSCW01000002">
    <property type="protein sequence ID" value="ONF44807.1"/>
    <property type="molecule type" value="Genomic_DNA"/>
</dbReference>
<evidence type="ECO:0000256" key="1">
    <source>
        <dbReference type="SAM" id="Phobius"/>
    </source>
</evidence>